<evidence type="ECO:0000313" key="7">
    <source>
        <dbReference type="EMBL" id="RXF67346.1"/>
    </source>
</evidence>
<dbReference type="InterPro" id="IPR014284">
    <property type="entry name" value="RNA_pol_sigma-70_dom"/>
</dbReference>
<proteinExistence type="inferred from homology"/>
<dbReference type="GO" id="GO:0003677">
    <property type="term" value="F:DNA binding"/>
    <property type="evidence" value="ECO:0007669"/>
    <property type="project" value="InterPro"/>
</dbReference>
<dbReference type="RefSeq" id="WP_128771149.1">
    <property type="nucleotide sequence ID" value="NZ_RXOC01000018.1"/>
</dbReference>
<dbReference type="GO" id="GO:0006352">
    <property type="term" value="P:DNA-templated transcription initiation"/>
    <property type="evidence" value="ECO:0007669"/>
    <property type="project" value="InterPro"/>
</dbReference>
<evidence type="ECO:0000256" key="1">
    <source>
        <dbReference type="ARBA" id="ARBA00010641"/>
    </source>
</evidence>
<evidence type="ECO:0000256" key="3">
    <source>
        <dbReference type="ARBA" id="ARBA00023082"/>
    </source>
</evidence>
<feature type="domain" description="RNA polymerase sigma factor 70 region 4 type 2" evidence="6">
    <location>
        <begin position="121"/>
        <end position="173"/>
    </location>
</feature>
<name>A0A4Q0M412_9SPHI</name>
<keyword evidence="2" id="KW-0805">Transcription regulation</keyword>
<evidence type="ECO:0000313" key="8">
    <source>
        <dbReference type="Proteomes" id="UP000290848"/>
    </source>
</evidence>
<dbReference type="GO" id="GO:0016987">
    <property type="term" value="F:sigma factor activity"/>
    <property type="evidence" value="ECO:0007669"/>
    <property type="project" value="UniProtKB-KW"/>
</dbReference>
<dbReference type="AlphaFoldDB" id="A0A4Q0M412"/>
<keyword evidence="3" id="KW-0731">Sigma factor</keyword>
<dbReference type="SUPFAM" id="SSF88946">
    <property type="entry name" value="Sigma2 domain of RNA polymerase sigma factors"/>
    <property type="match status" value="1"/>
</dbReference>
<dbReference type="Pfam" id="PF04542">
    <property type="entry name" value="Sigma70_r2"/>
    <property type="match status" value="1"/>
</dbReference>
<dbReference type="PANTHER" id="PTHR43133">
    <property type="entry name" value="RNA POLYMERASE ECF-TYPE SIGMA FACTO"/>
    <property type="match status" value="1"/>
</dbReference>
<dbReference type="SUPFAM" id="SSF88659">
    <property type="entry name" value="Sigma3 and sigma4 domains of RNA polymerase sigma factors"/>
    <property type="match status" value="1"/>
</dbReference>
<dbReference type="InterPro" id="IPR013324">
    <property type="entry name" value="RNA_pol_sigma_r3/r4-like"/>
</dbReference>
<evidence type="ECO:0000259" key="5">
    <source>
        <dbReference type="Pfam" id="PF04542"/>
    </source>
</evidence>
<dbReference type="InterPro" id="IPR039425">
    <property type="entry name" value="RNA_pol_sigma-70-like"/>
</dbReference>
<dbReference type="Proteomes" id="UP000290848">
    <property type="component" value="Unassembled WGS sequence"/>
</dbReference>
<accession>A0A4Q0M412</accession>
<dbReference type="InterPro" id="IPR007627">
    <property type="entry name" value="RNA_pol_sigma70_r2"/>
</dbReference>
<gene>
    <name evidence="7" type="ORF">EKH83_19535</name>
</gene>
<dbReference type="InterPro" id="IPR013249">
    <property type="entry name" value="RNA_pol_sigma70_r4_t2"/>
</dbReference>
<dbReference type="Gene3D" id="1.10.10.10">
    <property type="entry name" value="Winged helix-like DNA-binding domain superfamily/Winged helix DNA-binding domain"/>
    <property type="match status" value="1"/>
</dbReference>
<reference evidence="7 8" key="1">
    <citation type="submission" date="2018-12" db="EMBL/GenBank/DDBJ databases">
        <title>The Draft Genome Sequence of the Soil Bacterium Pedobacter tournemirensis R1.</title>
        <authorList>
            <person name="He J."/>
        </authorList>
    </citation>
    <scope>NUCLEOTIDE SEQUENCE [LARGE SCALE GENOMIC DNA]</scope>
    <source>
        <strain evidence="7 8">R1</strain>
    </source>
</reference>
<organism evidence="7 8">
    <name type="scientific">Arcticibacter tournemirensis</name>
    <dbReference type="NCBI Taxonomy" id="699437"/>
    <lineage>
        <taxon>Bacteria</taxon>
        <taxon>Pseudomonadati</taxon>
        <taxon>Bacteroidota</taxon>
        <taxon>Sphingobacteriia</taxon>
        <taxon>Sphingobacteriales</taxon>
        <taxon>Sphingobacteriaceae</taxon>
        <taxon>Arcticibacter</taxon>
    </lineage>
</organism>
<dbReference type="InterPro" id="IPR013325">
    <property type="entry name" value="RNA_pol_sigma_r2"/>
</dbReference>
<sequence length="188" mass="21966">MSPHFTVNINQFNTGDRKTFDGVYRYYSRALQHFAFSYVHDWDLAEEIASDSMLKLWRNRERITTAQQIKAFLYIATRNACIDNIRSSSKLPTAKLSEDIKDLFKEEPEVYNRILYIELLQQIEDVVEKLPSSQQIVFRKSVIEGKTTHEIVSETGMTESSVFVQKSKALTTLRRLLKNSFLFLLWVS</sequence>
<comment type="caution">
    <text evidence="7">The sequence shown here is derived from an EMBL/GenBank/DDBJ whole genome shotgun (WGS) entry which is preliminary data.</text>
</comment>
<dbReference type="PANTHER" id="PTHR43133:SF46">
    <property type="entry name" value="RNA POLYMERASE SIGMA-70 FACTOR ECF SUBFAMILY"/>
    <property type="match status" value="1"/>
</dbReference>
<keyword evidence="4" id="KW-0804">Transcription</keyword>
<dbReference type="Pfam" id="PF08281">
    <property type="entry name" value="Sigma70_r4_2"/>
    <property type="match status" value="1"/>
</dbReference>
<evidence type="ECO:0000256" key="2">
    <source>
        <dbReference type="ARBA" id="ARBA00023015"/>
    </source>
</evidence>
<evidence type="ECO:0000256" key="4">
    <source>
        <dbReference type="ARBA" id="ARBA00023163"/>
    </source>
</evidence>
<dbReference type="Gene3D" id="1.10.1740.10">
    <property type="match status" value="1"/>
</dbReference>
<dbReference type="EMBL" id="RXOC01000018">
    <property type="protein sequence ID" value="RXF67346.1"/>
    <property type="molecule type" value="Genomic_DNA"/>
</dbReference>
<dbReference type="InterPro" id="IPR036388">
    <property type="entry name" value="WH-like_DNA-bd_sf"/>
</dbReference>
<protein>
    <submittedName>
        <fullName evidence="7">Sigma-70 family RNA polymerase sigma factor</fullName>
    </submittedName>
</protein>
<comment type="similarity">
    <text evidence="1">Belongs to the sigma-70 factor family. ECF subfamily.</text>
</comment>
<evidence type="ECO:0000259" key="6">
    <source>
        <dbReference type="Pfam" id="PF08281"/>
    </source>
</evidence>
<feature type="domain" description="RNA polymerase sigma-70 region 2" evidence="5">
    <location>
        <begin position="24"/>
        <end position="89"/>
    </location>
</feature>
<dbReference type="NCBIfam" id="TIGR02937">
    <property type="entry name" value="sigma70-ECF"/>
    <property type="match status" value="1"/>
</dbReference>